<dbReference type="HOGENOM" id="CLU_005733_1_0_1"/>
<feature type="domain" description="C2H2-type" evidence="9">
    <location>
        <begin position="26"/>
        <end position="55"/>
    </location>
</feature>
<name>S3DE64_GLAL2</name>
<dbReference type="GO" id="GO:0000981">
    <property type="term" value="F:DNA-binding transcription factor activity, RNA polymerase II-specific"/>
    <property type="evidence" value="ECO:0007669"/>
    <property type="project" value="InterPro"/>
</dbReference>
<dbReference type="PROSITE" id="PS00028">
    <property type="entry name" value="ZINC_FINGER_C2H2_1"/>
    <property type="match status" value="2"/>
</dbReference>
<evidence type="ECO:0000259" key="9">
    <source>
        <dbReference type="PROSITE" id="PS50157"/>
    </source>
</evidence>
<dbReference type="KEGG" id="glz:GLAREA_08870"/>
<keyword evidence="6" id="KW-0539">Nucleus</keyword>
<sequence>MSEQERPEQTRQNISSKHTHGITKRYICKYEGCTKSFSRSDHLKRHNLNHTTGKSTCPRCSVHFYRQDLLDRHLARHKQRDDEAGGYGLGVVETRKRLWRDAEGNLVSKRPTLPENNPSSSSMQEYVPSDQPFLEIPYHATDLMNQYSEPISPPVSSSSSLRQQQQGHPPVNHVSNYWHPEVTGPLDGNESTELYDFLANSSWGSQSLVSAPGVDDNIFNPDTASSFNMPFTTMNNYSWLFDVDILENDTTFPMGTSVSQSQRPAASTSNHLEHSRTSRQSELLCTNDTATIYIRSNATPNRESSAPASTVTSLEPQLETMQKGPVIRSSIFTPSRPLQTFGYVRNVKSLPIIDEVTRYHLLDLIVQASPKTPEGILITRQHPLLSLPALQNYCDLFFCRFNLTYPLIHQATFEPSQVEPLLLVSILLLGATYGDKSGHGLAVCIHDVLRAQIFQNTAFTAQPDLWILQTILLVECFGKSRAGQTQHDMSHLFHGLLINLIRRSNCQTAQHRSVQDVSEDKETHWKYFVDVEHRKRLALLCFLWDTQHAVLFSQSLCMSAFELRLSLPCSPASWEADSAEKWYNSFKNETEIYFLPVLKGYVNLSSATASTHLNALSRLLILHGLMSISWDMKRREQTSLGFAGSTALDRQTRLADSYDMWKAEFDNYCMTMTIQLKDDTARKKEFVQFSTSSIAIFHAAHITLDVEILDLQIYAGARHIIGRPVTRTDYDRSRQILKQWVKPGKSRAAVNASWHAAYLLRDGIMNLDNWDVNDAFHYPWCLYLATLTCWAFHAATNDLNDAKRSVTSTGAQNDDLWDAQTEMNTLVSGMTSGTPESLRKMAGKYATSGLTAMMGKHLATIQWAVVHEGMKVLRGLAADRRSNE</sequence>
<dbReference type="GO" id="GO:0008270">
    <property type="term" value="F:zinc ion binding"/>
    <property type="evidence" value="ECO:0007669"/>
    <property type="project" value="UniProtKB-KW"/>
</dbReference>
<dbReference type="GO" id="GO:0000785">
    <property type="term" value="C:chromatin"/>
    <property type="evidence" value="ECO:0007669"/>
    <property type="project" value="TreeGrafter"/>
</dbReference>
<protein>
    <submittedName>
        <fullName evidence="10">C2H2 and C2HC zinc finger</fullName>
    </submittedName>
</protein>
<feature type="region of interest" description="Disordered" evidence="8">
    <location>
        <begin position="150"/>
        <end position="177"/>
    </location>
</feature>
<evidence type="ECO:0000256" key="6">
    <source>
        <dbReference type="ARBA" id="ARBA00023242"/>
    </source>
</evidence>
<evidence type="ECO:0000256" key="7">
    <source>
        <dbReference type="PROSITE-ProRule" id="PRU00042"/>
    </source>
</evidence>
<dbReference type="SUPFAM" id="SSF57667">
    <property type="entry name" value="beta-beta-alpha zinc fingers"/>
    <property type="match status" value="1"/>
</dbReference>
<dbReference type="Proteomes" id="UP000016922">
    <property type="component" value="Unassembled WGS sequence"/>
</dbReference>
<keyword evidence="11" id="KW-1185">Reference proteome</keyword>
<dbReference type="CDD" id="cd12148">
    <property type="entry name" value="fungal_TF_MHR"/>
    <property type="match status" value="1"/>
</dbReference>
<reference evidence="10 11" key="1">
    <citation type="journal article" date="2013" name="BMC Genomics">
        <title>Genomics-driven discovery of the pneumocandin biosynthetic gene cluster in the fungus Glarea lozoyensis.</title>
        <authorList>
            <person name="Chen L."/>
            <person name="Yue Q."/>
            <person name="Zhang X."/>
            <person name="Xiang M."/>
            <person name="Wang C."/>
            <person name="Li S."/>
            <person name="Che Y."/>
            <person name="Ortiz-Lopez F.J."/>
            <person name="Bills G.F."/>
            <person name="Liu X."/>
            <person name="An Z."/>
        </authorList>
    </citation>
    <scope>NUCLEOTIDE SEQUENCE [LARGE SCALE GENOMIC DNA]</scope>
    <source>
        <strain evidence="11">ATCC 20868 / MF5171</strain>
    </source>
</reference>
<keyword evidence="2" id="KW-0479">Metal-binding</keyword>
<dbReference type="AlphaFoldDB" id="S3DE64"/>
<feature type="compositionally biased region" description="Low complexity" evidence="8">
    <location>
        <begin position="150"/>
        <end position="160"/>
    </location>
</feature>
<dbReference type="Pfam" id="PF04082">
    <property type="entry name" value="Fungal_trans"/>
    <property type="match status" value="1"/>
</dbReference>
<evidence type="ECO:0000256" key="1">
    <source>
        <dbReference type="ARBA" id="ARBA00004123"/>
    </source>
</evidence>
<keyword evidence="5" id="KW-0862">Zinc</keyword>
<dbReference type="SMART" id="SM00355">
    <property type="entry name" value="ZnF_C2H2"/>
    <property type="match status" value="2"/>
</dbReference>
<keyword evidence="4 7" id="KW-0863">Zinc-finger</keyword>
<gene>
    <name evidence="10" type="ORF">GLAREA_08870</name>
</gene>
<dbReference type="OMA" id="IRRSNCC"/>
<dbReference type="InterPro" id="IPR013087">
    <property type="entry name" value="Znf_C2H2_type"/>
</dbReference>
<dbReference type="EMBL" id="KE145352">
    <property type="protein sequence ID" value="EPE36707.1"/>
    <property type="molecule type" value="Genomic_DNA"/>
</dbReference>
<evidence type="ECO:0000313" key="11">
    <source>
        <dbReference type="Proteomes" id="UP000016922"/>
    </source>
</evidence>
<comment type="subcellular location">
    <subcellularLocation>
        <location evidence="1">Nucleus</location>
    </subcellularLocation>
</comment>
<dbReference type="InterPro" id="IPR007219">
    <property type="entry name" value="XnlR_reg_dom"/>
</dbReference>
<dbReference type="GO" id="GO:0006351">
    <property type="term" value="P:DNA-templated transcription"/>
    <property type="evidence" value="ECO:0007669"/>
    <property type="project" value="InterPro"/>
</dbReference>
<proteinExistence type="predicted"/>
<keyword evidence="3" id="KW-0677">Repeat</keyword>
<dbReference type="GeneID" id="19467918"/>
<dbReference type="InterPro" id="IPR036236">
    <property type="entry name" value="Znf_C2H2_sf"/>
</dbReference>
<feature type="compositionally biased region" description="Polar residues" evidence="8">
    <location>
        <begin position="256"/>
        <end position="270"/>
    </location>
</feature>
<dbReference type="eggNOG" id="KOG1721">
    <property type="taxonomic scope" value="Eukaryota"/>
</dbReference>
<organism evidence="10 11">
    <name type="scientific">Glarea lozoyensis (strain ATCC 20868 / MF5171)</name>
    <dbReference type="NCBI Taxonomy" id="1116229"/>
    <lineage>
        <taxon>Eukaryota</taxon>
        <taxon>Fungi</taxon>
        <taxon>Dikarya</taxon>
        <taxon>Ascomycota</taxon>
        <taxon>Pezizomycotina</taxon>
        <taxon>Leotiomycetes</taxon>
        <taxon>Helotiales</taxon>
        <taxon>Helotiaceae</taxon>
        <taxon>Glarea</taxon>
    </lineage>
</organism>
<dbReference type="RefSeq" id="XP_008076022.1">
    <property type="nucleotide sequence ID" value="XM_008077831.1"/>
</dbReference>
<evidence type="ECO:0000256" key="2">
    <source>
        <dbReference type="ARBA" id="ARBA00022723"/>
    </source>
</evidence>
<accession>S3DE64</accession>
<dbReference type="GO" id="GO:0000978">
    <property type="term" value="F:RNA polymerase II cis-regulatory region sequence-specific DNA binding"/>
    <property type="evidence" value="ECO:0007669"/>
    <property type="project" value="InterPro"/>
</dbReference>
<evidence type="ECO:0000256" key="4">
    <source>
        <dbReference type="ARBA" id="ARBA00022771"/>
    </source>
</evidence>
<evidence type="ECO:0000256" key="8">
    <source>
        <dbReference type="SAM" id="MobiDB-lite"/>
    </source>
</evidence>
<dbReference type="PROSITE" id="PS50157">
    <property type="entry name" value="ZINC_FINGER_C2H2_2"/>
    <property type="match status" value="1"/>
</dbReference>
<evidence type="ECO:0000313" key="10">
    <source>
        <dbReference type="EMBL" id="EPE36707.1"/>
    </source>
</evidence>
<dbReference type="Gene3D" id="3.30.160.60">
    <property type="entry name" value="Classic Zinc Finger"/>
    <property type="match status" value="1"/>
</dbReference>
<feature type="region of interest" description="Disordered" evidence="8">
    <location>
        <begin position="256"/>
        <end position="281"/>
    </location>
</feature>
<dbReference type="PANTHER" id="PTHR40626:SF18">
    <property type="entry name" value="NICOTINATE CATABOLISM CLUSTER-SPECIFIC TRANSCRIPTION FACTOR"/>
    <property type="match status" value="1"/>
</dbReference>
<dbReference type="GO" id="GO:0005634">
    <property type="term" value="C:nucleus"/>
    <property type="evidence" value="ECO:0007669"/>
    <property type="project" value="UniProtKB-SubCell"/>
</dbReference>
<dbReference type="OrthoDB" id="1405595at2759"/>
<dbReference type="InterPro" id="IPR051059">
    <property type="entry name" value="VerF-like"/>
</dbReference>
<dbReference type="PANTHER" id="PTHR40626">
    <property type="entry name" value="MIP31509P"/>
    <property type="match status" value="1"/>
</dbReference>
<evidence type="ECO:0000256" key="5">
    <source>
        <dbReference type="ARBA" id="ARBA00022833"/>
    </source>
</evidence>
<evidence type="ECO:0000256" key="3">
    <source>
        <dbReference type="ARBA" id="ARBA00022737"/>
    </source>
</evidence>